<evidence type="ECO:0000256" key="3">
    <source>
        <dbReference type="ARBA" id="ARBA00022577"/>
    </source>
</evidence>
<evidence type="ECO:0000256" key="5">
    <source>
        <dbReference type="ARBA" id="ARBA00023157"/>
    </source>
</evidence>
<dbReference type="PANTHER" id="PTHR48224">
    <property type="entry name" value="DEFENSIN-LIKE PROTEIN 270-RELATED"/>
    <property type="match status" value="1"/>
</dbReference>
<proteinExistence type="inferred from homology"/>
<evidence type="ECO:0000313" key="8">
    <source>
        <dbReference type="Proteomes" id="UP000030689"/>
    </source>
</evidence>
<reference evidence="7 8" key="1">
    <citation type="journal article" date="2013" name="Front. Plant Sci.">
        <title>The Reference Genome of the Halophytic Plant Eutrema salsugineum.</title>
        <authorList>
            <person name="Yang R."/>
            <person name="Jarvis D.E."/>
            <person name="Chen H."/>
            <person name="Beilstein M.A."/>
            <person name="Grimwood J."/>
            <person name="Jenkins J."/>
            <person name="Shu S."/>
            <person name="Prochnik S."/>
            <person name="Xin M."/>
            <person name="Ma C."/>
            <person name="Schmutz J."/>
            <person name="Wing R.A."/>
            <person name="Mitchell-Olds T."/>
            <person name="Schumaker K.S."/>
            <person name="Wang X."/>
        </authorList>
    </citation>
    <scope>NUCLEOTIDE SEQUENCE [LARGE SCALE GENOMIC DNA]</scope>
</reference>
<dbReference type="GO" id="GO:0031640">
    <property type="term" value="P:killing of cells of another organism"/>
    <property type="evidence" value="ECO:0007669"/>
    <property type="project" value="UniProtKB-KW"/>
</dbReference>
<comment type="similarity">
    <text evidence="1">Belongs to the DEFL family.</text>
</comment>
<dbReference type="Proteomes" id="UP000030689">
    <property type="component" value="Unassembled WGS sequence"/>
</dbReference>
<dbReference type="AlphaFoldDB" id="V4LQZ2"/>
<gene>
    <name evidence="7" type="ORF">EUTSA_v10015173mg</name>
</gene>
<protein>
    <recommendedName>
        <fullName evidence="9">Knottin scorpion toxin-like domain-containing protein</fullName>
    </recommendedName>
</protein>
<evidence type="ECO:0000256" key="1">
    <source>
        <dbReference type="ARBA" id="ARBA00006722"/>
    </source>
</evidence>
<feature type="chain" id="PRO_5004721088" description="Knottin scorpion toxin-like domain-containing protein" evidence="6">
    <location>
        <begin position="24"/>
        <end position="78"/>
    </location>
</feature>
<evidence type="ECO:0008006" key="9">
    <source>
        <dbReference type="Google" id="ProtNLM"/>
    </source>
</evidence>
<keyword evidence="6" id="KW-0732">Signal</keyword>
<evidence type="ECO:0000313" key="7">
    <source>
        <dbReference type="EMBL" id="ESQ42283.1"/>
    </source>
</evidence>
<keyword evidence="4" id="KW-0611">Plant defense</keyword>
<dbReference type="InterPro" id="IPR010851">
    <property type="entry name" value="DEFL"/>
</dbReference>
<feature type="signal peptide" evidence="6">
    <location>
        <begin position="1"/>
        <end position="23"/>
    </location>
</feature>
<accession>V4LQZ2</accession>
<keyword evidence="5" id="KW-1015">Disulfide bond</keyword>
<sequence>MASSRFQLVALFVIFSVVITAQTAVTEKEVMDGPCRLRGTCKSDSDCDKHCHRSTDPAGMDGHCLFDRPTPVCCCLFD</sequence>
<dbReference type="EMBL" id="KI517464">
    <property type="protein sequence ID" value="ESQ42283.1"/>
    <property type="molecule type" value="Genomic_DNA"/>
</dbReference>
<organism evidence="7 8">
    <name type="scientific">Eutrema salsugineum</name>
    <name type="common">Saltwater cress</name>
    <name type="synonym">Sisymbrium salsugineum</name>
    <dbReference type="NCBI Taxonomy" id="72664"/>
    <lineage>
        <taxon>Eukaryota</taxon>
        <taxon>Viridiplantae</taxon>
        <taxon>Streptophyta</taxon>
        <taxon>Embryophyta</taxon>
        <taxon>Tracheophyta</taxon>
        <taxon>Spermatophyta</taxon>
        <taxon>Magnoliopsida</taxon>
        <taxon>eudicotyledons</taxon>
        <taxon>Gunneridae</taxon>
        <taxon>Pentapetalae</taxon>
        <taxon>rosids</taxon>
        <taxon>malvids</taxon>
        <taxon>Brassicales</taxon>
        <taxon>Brassicaceae</taxon>
        <taxon>Eutremeae</taxon>
        <taxon>Eutrema</taxon>
    </lineage>
</organism>
<keyword evidence="2" id="KW-0929">Antimicrobial</keyword>
<evidence type="ECO:0000256" key="6">
    <source>
        <dbReference type="SAM" id="SignalP"/>
    </source>
</evidence>
<name>V4LQZ2_EUTSA</name>
<dbReference type="Pfam" id="PF25052">
    <property type="entry name" value="AtDEF-like"/>
    <property type="match status" value="1"/>
</dbReference>
<dbReference type="Gramene" id="ESQ42283">
    <property type="protein sequence ID" value="ESQ42283"/>
    <property type="gene ID" value="EUTSA_v10015173mg"/>
</dbReference>
<dbReference type="OMA" id="GHCLFDK"/>
<evidence type="ECO:0000256" key="2">
    <source>
        <dbReference type="ARBA" id="ARBA00022529"/>
    </source>
</evidence>
<keyword evidence="8" id="KW-1185">Reference proteome</keyword>
<keyword evidence="3" id="KW-0295">Fungicide</keyword>
<dbReference type="OrthoDB" id="1022153at2759"/>
<dbReference type="GO" id="GO:0050832">
    <property type="term" value="P:defense response to fungus"/>
    <property type="evidence" value="ECO:0007669"/>
    <property type="project" value="UniProtKB-KW"/>
</dbReference>
<evidence type="ECO:0000256" key="4">
    <source>
        <dbReference type="ARBA" id="ARBA00022821"/>
    </source>
</evidence>
<dbReference type="PANTHER" id="PTHR48224:SF1">
    <property type="entry name" value="DEFENSIN-LIKE PROTEIN 270"/>
    <property type="match status" value="1"/>
</dbReference>